<feature type="compositionally biased region" description="Basic and acidic residues" evidence="1">
    <location>
        <begin position="90"/>
        <end position="99"/>
    </location>
</feature>
<dbReference type="AlphaFoldDB" id="A0A5B9DDA9"/>
<dbReference type="EMBL" id="CP042905">
    <property type="protein sequence ID" value="QEE16760.1"/>
    <property type="molecule type" value="Genomic_DNA"/>
</dbReference>
<gene>
    <name evidence="2" type="ORF">DSAG12_02590</name>
</gene>
<dbReference type="KEGG" id="psyt:DSAG12_02590"/>
<evidence type="ECO:0000313" key="3">
    <source>
        <dbReference type="Proteomes" id="UP000321408"/>
    </source>
</evidence>
<proteinExistence type="predicted"/>
<organism evidence="2 3">
    <name type="scientific">Promethearchaeum syntrophicum</name>
    <dbReference type="NCBI Taxonomy" id="2594042"/>
    <lineage>
        <taxon>Archaea</taxon>
        <taxon>Promethearchaeati</taxon>
        <taxon>Promethearchaeota</taxon>
        <taxon>Promethearchaeia</taxon>
        <taxon>Promethearchaeales</taxon>
        <taxon>Promethearchaeaceae</taxon>
        <taxon>Promethearchaeum</taxon>
    </lineage>
</organism>
<protein>
    <submittedName>
        <fullName evidence="2">Zinc ribbon domain-containing protein</fullName>
    </submittedName>
</protein>
<evidence type="ECO:0000313" key="2">
    <source>
        <dbReference type="EMBL" id="QEE16760.1"/>
    </source>
</evidence>
<evidence type="ECO:0000256" key="1">
    <source>
        <dbReference type="SAM" id="MobiDB-lite"/>
    </source>
</evidence>
<feature type="compositionally biased region" description="Polar residues" evidence="1">
    <location>
        <begin position="1"/>
        <end position="19"/>
    </location>
</feature>
<dbReference type="RefSeq" id="WP_147663693.1">
    <property type="nucleotide sequence ID" value="NZ_CP042905.2"/>
</dbReference>
<keyword evidence="3" id="KW-1185">Reference proteome</keyword>
<reference evidence="2 3" key="2">
    <citation type="journal article" date="2024" name="Int. J. Syst. Evol. Microbiol.">
        <title>Promethearchaeum syntrophicum gen. nov., sp. nov., an anaerobic, obligately syntrophic archaeon, the first isolate of the lineage 'Asgard' archaea, and proposal of the new archaeal phylum Promethearchaeota phyl. nov. and kingdom Promethearchaeati regn. nov.</title>
        <authorList>
            <person name="Imachi H."/>
            <person name="Nobu M.K."/>
            <person name="Kato S."/>
            <person name="Takaki Y."/>
            <person name="Miyazaki M."/>
            <person name="Miyata M."/>
            <person name="Ogawara M."/>
            <person name="Saito Y."/>
            <person name="Sakai S."/>
            <person name="Tahara Y.O."/>
            <person name="Takano Y."/>
            <person name="Tasumi E."/>
            <person name="Uematsu K."/>
            <person name="Yoshimura T."/>
            <person name="Itoh T."/>
            <person name="Ohkuma M."/>
            <person name="Takai K."/>
        </authorList>
    </citation>
    <scope>NUCLEOTIDE SEQUENCE [LARGE SCALE GENOMIC DNA]</scope>
    <source>
        <strain evidence="2 3">MK-D1</strain>
    </source>
</reference>
<feature type="region of interest" description="Disordered" evidence="1">
    <location>
        <begin position="90"/>
        <end position="110"/>
    </location>
</feature>
<feature type="region of interest" description="Disordered" evidence="1">
    <location>
        <begin position="1"/>
        <end position="29"/>
    </location>
</feature>
<reference evidence="2 3" key="1">
    <citation type="journal article" date="2020" name="Nature">
        <title>Isolation of an archaeon at the prokaryote-eukaryote interface.</title>
        <authorList>
            <person name="Imachi H."/>
            <person name="Nobu M.K."/>
            <person name="Nakahara N."/>
            <person name="Morono Y."/>
            <person name="Ogawara M."/>
            <person name="Takaki Y."/>
            <person name="Takano Y."/>
            <person name="Uematsu K."/>
            <person name="Ikuta T."/>
            <person name="Ito M."/>
            <person name="Matsui Y."/>
            <person name="Miyazaki M."/>
            <person name="Murata K."/>
            <person name="Saito Y."/>
            <person name="Sakai S."/>
            <person name="Song C."/>
            <person name="Tasumi E."/>
            <person name="Yamanaka Y."/>
            <person name="Yamaguchi T."/>
            <person name="Kamagata Y."/>
            <person name="Tamaki H."/>
            <person name="Takai K."/>
        </authorList>
    </citation>
    <scope>NUCLEOTIDE SEQUENCE [LARGE SCALE GENOMIC DNA]</scope>
    <source>
        <strain evidence="2 3">MK-D1</strain>
    </source>
</reference>
<sequence length="143" mass="16625">MENNEYQTISYGKYENSSQETDKKTETTASSIEEQFFDLPFRERMKIHKNRMKLKIKTKSQDLKAKAKIKSEQLRVKSQEISNKIREKIEEHKAQEKHRQQNTVSPIQKKLETPHLKPLKFCSECGVEVTPSGKFCPGCGAIH</sequence>
<name>A0A5B9DDA9_9ARCH</name>
<dbReference type="GeneID" id="41330574"/>
<dbReference type="Proteomes" id="UP000321408">
    <property type="component" value="Chromosome"/>
</dbReference>
<accession>A0A5B9DDA9</accession>